<evidence type="ECO:0000313" key="2">
    <source>
        <dbReference type="EMBL" id="KAK3320592.1"/>
    </source>
</evidence>
<evidence type="ECO:0000256" key="1">
    <source>
        <dbReference type="SAM" id="SignalP"/>
    </source>
</evidence>
<dbReference type="AlphaFoldDB" id="A0AAE0I9K9"/>
<reference evidence="2" key="2">
    <citation type="submission" date="2023-06" db="EMBL/GenBank/DDBJ databases">
        <authorList>
            <consortium name="Lawrence Berkeley National Laboratory"/>
            <person name="Haridas S."/>
            <person name="Hensen N."/>
            <person name="Bonometti L."/>
            <person name="Westerberg I."/>
            <person name="Brannstrom I.O."/>
            <person name="Guillou S."/>
            <person name="Cros-Aarteil S."/>
            <person name="Calhoun S."/>
            <person name="Kuo A."/>
            <person name="Mondo S."/>
            <person name="Pangilinan J."/>
            <person name="Riley R."/>
            <person name="Labutti K."/>
            <person name="Andreopoulos B."/>
            <person name="Lipzen A."/>
            <person name="Chen C."/>
            <person name="Yanf M."/>
            <person name="Daum C."/>
            <person name="Ng V."/>
            <person name="Clum A."/>
            <person name="Steindorff A."/>
            <person name="Ohm R."/>
            <person name="Martin F."/>
            <person name="Silar P."/>
            <person name="Natvig D."/>
            <person name="Lalanne C."/>
            <person name="Gautier V."/>
            <person name="Ament-Velasquez S.L."/>
            <person name="Kruys A."/>
            <person name="Hutchinson M.I."/>
            <person name="Powell A.J."/>
            <person name="Barry K."/>
            <person name="Miller A.N."/>
            <person name="Grigoriev I.V."/>
            <person name="Debuchy R."/>
            <person name="Gladieux P."/>
            <person name="Thoren M.H."/>
            <person name="Johannesson H."/>
        </authorList>
    </citation>
    <scope>NUCLEOTIDE SEQUENCE</scope>
    <source>
        <strain evidence="2">SMH4131-1</strain>
    </source>
</reference>
<accession>A0AAE0I9K9</accession>
<evidence type="ECO:0000313" key="3">
    <source>
        <dbReference type="Proteomes" id="UP001286456"/>
    </source>
</evidence>
<evidence type="ECO:0008006" key="4">
    <source>
        <dbReference type="Google" id="ProtNLM"/>
    </source>
</evidence>
<organism evidence="2 3">
    <name type="scientific">Cercophora scortea</name>
    <dbReference type="NCBI Taxonomy" id="314031"/>
    <lineage>
        <taxon>Eukaryota</taxon>
        <taxon>Fungi</taxon>
        <taxon>Dikarya</taxon>
        <taxon>Ascomycota</taxon>
        <taxon>Pezizomycotina</taxon>
        <taxon>Sordariomycetes</taxon>
        <taxon>Sordariomycetidae</taxon>
        <taxon>Sordariales</taxon>
        <taxon>Lasiosphaeriaceae</taxon>
        <taxon>Cercophora</taxon>
    </lineage>
</organism>
<reference evidence="2" key="1">
    <citation type="journal article" date="2023" name="Mol. Phylogenet. Evol.">
        <title>Genome-scale phylogeny and comparative genomics of the fungal order Sordariales.</title>
        <authorList>
            <person name="Hensen N."/>
            <person name="Bonometti L."/>
            <person name="Westerberg I."/>
            <person name="Brannstrom I.O."/>
            <person name="Guillou S."/>
            <person name="Cros-Aarteil S."/>
            <person name="Calhoun S."/>
            <person name="Haridas S."/>
            <person name="Kuo A."/>
            <person name="Mondo S."/>
            <person name="Pangilinan J."/>
            <person name="Riley R."/>
            <person name="LaButti K."/>
            <person name="Andreopoulos B."/>
            <person name="Lipzen A."/>
            <person name="Chen C."/>
            <person name="Yan M."/>
            <person name="Daum C."/>
            <person name="Ng V."/>
            <person name="Clum A."/>
            <person name="Steindorff A."/>
            <person name="Ohm R.A."/>
            <person name="Martin F."/>
            <person name="Silar P."/>
            <person name="Natvig D.O."/>
            <person name="Lalanne C."/>
            <person name="Gautier V."/>
            <person name="Ament-Velasquez S.L."/>
            <person name="Kruys A."/>
            <person name="Hutchinson M.I."/>
            <person name="Powell A.J."/>
            <person name="Barry K."/>
            <person name="Miller A.N."/>
            <person name="Grigoriev I.V."/>
            <person name="Debuchy R."/>
            <person name="Gladieux P."/>
            <person name="Hiltunen Thoren M."/>
            <person name="Johannesson H."/>
        </authorList>
    </citation>
    <scope>NUCLEOTIDE SEQUENCE</scope>
    <source>
        <strain evidence="2">SMH4131-1</strain>
    </source>
</reference>
<keyword evidence="3" id="KW-1185">Reference proteome</keyword>
<dbReference type="Proteomes" id="UP001286456">
    <property type="component" value="Unassembled WGS sequence"/>
</dbReference>
<feature type="signal peptide" evidence="1">
    <location>
        <begin position="1"/>
        <end position="19"/>
    </location>
</feature>
<protein>
    <recommendedName>
        <fullName evidence="4">Small secreted protein</fullName>
    </recommendedName>
</protein>
<comment type="caution">
    <text evidence="2">The sequence shown here is derived from an EMBL/GenBank/DDBJ whole genome shotgun (WGS) entry which is preliminary data.</text>
</comment>
<name>A0AAE0I9K9_9PEZI</name>
<keyword evidence="1" id="KW-0732">Signal</keyword>
<proteinExistence type="predicted"/>
<sequence>MQFTTALLGLLAAASSTMAVPVAGTSAMAAVPQWTIKSFTRTCNAADTSCTVTFGVDTHLTPVTNCKYTVKGSPASRTSTNGITCGVYTISSGWSGQFGEGNGFTTWAFVDNTNHLITWPAYSDKELVNGQAVVPDKSYSPANL</sequence>
<dbReference type="EMBL" id="JAUEPO010000005">
    <property type="protein sequence ID" value="KAK3320592.1"/>
    <property type="molecule type" value="Genomic_DNA"/>
</dbReference>
<feature type="chain" id="PRO_5042186956" description="Small secreted protein" evidence="1">
    <location>
        <begin position="20"/>
        <end position="144"/>
    </location>
</feature>
<gene>
    <name evidence="2" type="ORF">B0T19DRAFT_444425</name>
</gene>